<evidence type="ECO:0000256" key="1">
    <source>
        <dbReference type="ARBA" id="ARBA00001933"/>
    </source>
</evidence>
<dbReference type="PRINTS" id="PR00799">
    <property type="entry name" value="TRANSAMINASE"/>
</dbReference>
<evidence type="ECO:0000256" key="7">
    <source>
        <dbReference type="ARBA" id="ARBA00049185"/>
    </source>
</evidence>
<reference evidence="10 11" key="1">
    <citation type="submission" date="2017-04" db="EMBL/GenBank/DDBJ databases">
        <authorList>
            <person name="Afonso C.L."/>
            <person name="Miller P.J."/>
            <person name="Scott M.A."/>
            <person name="Spackman E."/>
            <person name="Goraichik I."/>
            <person name="Dimitrov K.M."/>
            <person name="Suarez D.L."/>
            <person name="Swayne D.E."/>
        </authorList>
    </citation>
    <scope>NUCLEOTIDE SEQUENCE [LARGE SCALE GENOMIC DNA]</scope>
</reference>
<comment type="subunit">
    <text evidence="3 8">Homodimer.</text>
</comment>
<dbReference type="Gene3D" id="3.90.1150.10">
    <property type="entry name" value="Aspartate Aminotransferase, domain 1"/>
    <property type="match status" value="1"/>
</dbReference>
<organism evidence="10 11">
    <name type="scientific">Maudiozyma saulgeensis</name>
    <dbReference type="NCBI Taxonomy" id="1789683"/>
    <lineage>
        <taxon>Eukaryota</taxon>
        <taxon>Fungi</taxon>
        <taxon>Dikarya</taxon>
        <taxon>Ascomycota</taxon>
        <taxon>Saccharomycotina</taxon>
        <taxon>Saccharomycetes</taxon>
        <taxon>Saccharomycetales</taxon>
        <taxon>Saccharomycetaceae</taxon>
        <taxon>Maudiozyma</taxon>
    </lineage>
</organism>
<keyword evidence="4 8" id="KW-0032">Aminotransferase</keyword>
<dbReference type="InterPro" id="IPR015424">
    <property type="entry name" value="PyrdxlP-dep_Trfase"/>
</dbReference>
<dbReference type="PROSITE" id="PS00105">
    <property type="entry name" value="AA_TRANSFER_CLASS_1"/>
    <property type="match status" value="1"/>
</dbReference>
<dbReference type="STRING" id="1789683.A0A1X7QZM8"/>
<dbReference type="Gene3D" id="3.40.640.10">
    <property type="entry name" value="Type I PLP-dependent aspartate aminotransferase-like (Major domain)"/>
    <property type="match status" value="1"/>
</dbReference>
<dbReference type="EC" id="2.6.1.1" evidence="8"/>
<feature type="domain" description="Aminotransferase class I/classII large" evidence="9">
    <location>
        <begin position="59"/>
        <end position="451"/>
    </location>
</feature>
<dbReference type="InterPro" id="IPR004838">
    <property type="entry name" value="NHTrfase_class1_PyrdxlP-BS"/>
</dbReference>
<dbReference type="InterPro" id="IPR000796">
    <property type="entry name" value="Asp_trans"/>
</dbReference>
<dbReference type="FunFam" id="3.40.640.10:FF:000066">
    <property type="entry name" value="Aspartate aminotransferase"/>
    <property type="match status" value="1"/>
</dbReference>
<proteinExistence type="inferred from homology"/>
<protein>
    <recommendedName>
        <fullName evidence="8">Aspartate aminotransferase</fullName>
        <ecNumber evidence="8">2.6.1.1</ecNumber>
    </recommendedName>
</protein>
<dbReference type="InterPro" id="IPR004839">
    <property type="entry name" value="Aminotransferase_I/II_large"/>
</dbReference>
<evidence type="ECO:0000256" key="8">
    <source>
        <dbReference type="RuleBase" id="RU000480"/>
    </source>
</evidence>
<evidence type="ECO:0000256" key="6">
    <source>
        <dbReference type="ARBA" id="ARBA00022898"/>
    </source>
</evidence>
<dbReference type="SUPFAM" id="SSF53383">
    <property type="entry name" value="PLP-dependent transferases"/>
    <property type="match status" value="1"/>
</dbReference>
<comment type="similarity">
    <text evidence="2">Belongs to the class-I pyridoxal-phosphate-dependent aminotransferase family.</text>
</comment>
<dbReference type="PANTHER" id="PTHR11879">
    <property type="entry name" value="ASPARTATE AMINOTRANSFERASE"/>
    <property type="match status" value="1"/>
</dbReference>
<dbReference type="Pfam" id="PF00155">
    <property type="entry name" value="Aminotran_1_2"/>
    <property type="match status" value="1"/>
</dbReference>
<evidence type="ECO:0000313" key="10">
    <source>
        <dbReference type="EMBL" id="SMN18865.1"/>
    </source>
</evidence>
<dbReference type="PANTHER" id="PTHR11879:SF22">
    <property type="entry name" value="ASPARTATE AMINOTRANSFERASE, MITOCHONDRIAL"/>
    <property type="match status" value="1"/>
</dbReference>
<accession>A0A1X7QZM8</accession>
<dbReference type="GO" id="GO:0006533">
    <property type="term" value="P:L-aspartate catabolic process"/>
    <property type="evidence" value="ECO:0007669"/>
    <property type="project" value="TreeGrafter"/>
</dbReference>
<name>A0A1X7QZM8_9SACH</name>
<gene>
    <name evidence="10" type="ORF">KASA_0Q14179G</name>
</gene>
<dbReference type="OrthoDB" id="6752799at2759"/>
<keyword evidence="11" id="KW-1185">Reference proteome</keyword>
<dbReference type="Proteomes" id="UP000196158">
    <property type="component" value="Unassembled WGS sequence"/>
</dbReference>
<keyword evidence="5 8" id="KW-0808">Transferase</keyword>
<dbReference type="GO" id="GO:0005739">
    <property type="term" value="C:mitochondrion"/>
    <property type="evidence" value="ECO:0007669"/>
    <property type="project" value="TreeGrafter"/>
</dbReference>
<evidence type="ECO:0000256" key="5">
    <source>
        <dbReference type="ARBA" id="ARBA00022679"/>
    </source>
</evidence>
<comment type="miscellaneous">
    <text evidence="8">In eukaryotes there are cytoplasmic, mitochondrial and chloroplastic isozymes.</text>
</comment>
<evidence type="ECO:0000256" key="2">
    <source>
        <dbReference type="ARBA" id="ARBA00007441"/>
    </source>
</evidence>
<evidence type="ECO:0000259" key="9">
    <source>
        <dbReference type="Pfam" id="PF00155"/>
    </source>
</evidence>
<sequence length="460" mass="52009">MTIIKILAKGSQNSAIPMKQFNRYLNTTNKLSLLNQIELAPPDKILGLTETFNNDTNPSKVNLTVGIYKDNYGKVTTFPSISKAQKLIDRELGLNKNLSYLPIKGGKDYAENVKHFLYDESCSSSTNLVAGSEKNYGKQLIDNNRISFAQTLSGTGALAISAKFLALFISKKVWIPNFSWANHMNIFNKNGFKDIHYYSYYDVKSGQLTVDNWLNDLKEKVSKDKSPEPHCIILHACCHNPTGLDPTREDWDKIIDTINELKMIPIIDMAYQGLESGNLIQDAYLLRKCIDPKYVWDNGLFLCQSFAKNMGLYGERVGSLSIVAPSHSPPRVKEAVDSQLKRIIRSIYSSPPGYGSRVANLVLSDPGLKSQWFKDVNIMVNRLQGIRDQLSTNLDWSTVNDSQQHGMFYFTRFSLPVVQELRDKYSIYLTDDGRLSLSGINDSNIEYVCDTFKKIENQSK</sequence>
<dbReference type="EMBL" id="FXLY01000002">
    <property type="protein sequence ID" value="SMN18865.1"/>
    <property type="molecule type" value="Genomic_DNA"/>
</dbReference>
<dbReference type="CDD" id="cd00609">
    <property type="entry name" value="AAT_like"/>
    <property type="match status" value="1"/>
</dbReference>
<dbReference type="GO" id="GO:0030170">
    <property type="term" value="F:pyridoxal phosphate binding"/>
    <property type="evidence" value="ECO:0007669"/>
    <property type="project" value="InterPro"/>
</dbReference>
<evidence type="ECO:0000313" key="11">
    <source>
        <dbReference type="Proteomes" id="UP000196158"/>
    </source>
</evidence>
<dbReference type="AlphaFoldDB" id="A0A1X7QZM8"/>
<dbReference type="InterPro" id="IPR015422">
    <property type="entry name" value="PyrdxlP-dep_Trfase_small"/>
</dbReference>
<evidence type="ECO:0000256" key="4">
    <source>
        <dbReference type="ARBA" id="ARBA00022576"/>
    </source>
</evidence>
<evidence type="ECO:0000256" key="3">
    <source>
        <dbReference type="ARBA" id="ARBA00011738"/>
    </source>
</evidence>
<comment type="cofactor">
    <cofactor evidence="1">
        <name>pyridoxal 5'-phosphate</name>
        <dbReference type="ChEBI" id="CHEBI:597326"/>
    </cofactor>
</comment>
<comment type="catalytic activity">
    <reaction evidence="7 8">
        <text>L-aspartate + 2-oxoglutarate = oxaloacetate + L-glutamate</text>
        <dbReference type="Rhea" id="RHEA:21824"/>
        <dbReference type="ChEBI" id="CHEBI:16452"/>
        <dbReference type="ChEBI" id="CHEBI:16810"/>
        <dbReference type="ChEBI" id="CHEBI:29985"/>
        <dbReference type="ChEBI" id="CHEBI:29991"/>
        <dbReference type="EC" id="2.6.1.1"/>
    </reaction>
</comment>
<dbReference type="GO" id="GO:0004069">
    <property type="term" value="F:L-aspartate:2-oxoglutarate aminotransferase activity"/>
    <property type="evidence" value="ECO:0007669"/>
    <property type="project" value="UniProtKB-EC"/>
</dbReference>
<keyword evidence="6" id="KW-0663">Pyridoxal phosphate</keyword>
<dbReference type="InterPro" id="IPR015421">
    <property type="entry name" value="PyrdxlP-dep_Trfase_major"/>
</dbReference>